<dbReference type="InterPro" id="IPR008874">
    <property type="entry name" value="TraT_complement-R"/>
</dbReference>
<dbReference type="Pfam" id="PF05818">
    <property type="entry name" value="TraT"/>
    <property type="match status" value="1"/>
</dbReference>
<reference evidence="1 2" key="1">
    <citation type="submission" date="2024-06" db="EMBL/GenBank/DDBJ databases">
        <authorList>
            <person name="Li F."/>
        </authorList>
    </citation>
    <scope>NUCLEOTIDE SEQUENCE [LARGE SCALE GENOMIC DNA]</scope>
    <source>
        <strain evidence="1 2">GXAS 311</strain>
    </source>
</reference>
<gene>
    <name evidence="1" type="ORF">ABVT43_05160</name>
</gene>
<dbReference type="Proteomes" id="UP001548189">
    <property type="component" value="Unassembled WGS sequence"/>
</dbReference>
<proteinExistence type="predicted"/>
<organism evidence="1 2">
    <name type="scientific">Aliikangiella maris</name>
    <dbReference type="NCBI Taxonomy" id="3162458"/>
    <lineage>
        <taxon>Bacteria</taxon>
        <taxon>Pseudomonadati</taxon>
        <taxon>Pseudomonadota</taxon>
        <taxon>Gammaproteobacteria</taxon>
        <taxon>Oceanospirillales</taxon>
        <taxon>Pleioneaceae</taxon>
        <taxon>Aliikangiella</taxon>
    </lineage>
</organism>
<dbReference type="PIRSF" id="PIRSF002859">
    <property type="entry name" value="Lipo_traT"/>
    <property type="match status" value="1"/>
</dbReference>
<comment type="caution">
    <text evidence="1">The sequence shown here is derived from an EMBL/GenBank/DDBJ whole genome shotgun (WGS) entry which is preliminary data.</text>
</comment>
<keyword evidence="2" id="KW-1185">Reference proteome</keyword>
<dbReference type="PROSITE" id="PS51257">
    <property type="entry name" value="PROKAR_LIPOPROTEIN"/>
    <property type="match status" value="1"/>
</dbReference>
<name>A0ABV2BRE8_9GAMM</name>
<evidence type="ECO:0000313" key="2">
    <source>
        <dbReference type="Proteomes" id="UP001548189"/>
    </source>
</evidence>
<evidence type="ECO:0000313" key="1">
    <source>
        <dbReference type="EMBL" id="MET1254509.1"/>
    </source>
</evidence>
<sequence length="254" mass="27121">MKLLSNNLLRLGIIGLIVGLVAGCSATQVLLSKKDLDVQTRTSTAIFVDPVAQDKRTIFLDIRSGVMEFNRNHFKTFVAEQFTQPGGSGYVLVDDPEAAQFQMIVYVLNLEKASPTAAEAALGQGYLGGAVASGAAVGAIANNSSPYRGAVSGGILGGAAEFISGSLVKDVTYMLVADVQIKEKARKGVYVRKDSQVDAKVSDAGSSRQTYSEVSNKKEYRTRIVTTANQANLELNEAIDLMFKKTAYAMAGFF</sequence>
<protein>
    <submittedName>
        <fullName evidence="1">Complement resistance protein TraT</fullName>
    </submittedName>
</protein>
<dbReference type="EMBL" id="JBEVCJ010000004">
    <property type="protein sequence ID" value="MET1254509.1"/>
    <property type="molecule type" value="Genomic_DNA"/>
</dbReference>
<accession>A0ABV2BRE8</accession>